<comment type="caution">
    <text evidence="1">The sequence shown here is derived from an EMBL/GenBank/DDBJ whole genome shotgun (WGS) entry which is preliminary data.</text>
</comment>
<dbReference type="InterPro" id="IPR036249">
    <property type="entry name" value="Thioredoxin-like_sf"/>
</dbReference>
<dbReference type="AlphaFoldDB" id="A0A7X6KTF0"/>
<gene>
    <name evidence="1" type="ORF">HGA03_03035</name>
</gene>
<organism evidence="1 2">
    <name type="scientific">Cellulomonas denverensis</name>
    <dbReference type="NCBI Taxonomy" id="264297"/>
    <lineage>
        <taxon>Bacteria</taxon>
        <taxon>Bacillati</taxon>
        <taxon>Actinomycetota</taxon>
        <taxon>Actinomycetes</taxon>
        <taxon>Micrococcales</taxon>
        <taxon>Cellulomonadaceae</taxon>
        <taxon>Cellulomonas</taxon>
    </lineage>
</organism>
<evidence type="ECO:0000313" key="2">
    <source>
        <dbReference type="Proteomes" id="UP000581206"/>
    </source>
</evidence>
<dbReference type="Pfam" id="PF05768">
    <property type="entry name" value="Glrx-like"/>
    <property type="match status" value="1"/>
</dbReference>
<reference evidence="1 2" key="1">
    <citation type="submission" date="2020-04" db="EMBL/GenBank/DDBJ databases">
        <title>MicrobeNet Type strains.</title>
        <authorList>
            <person name="Nicholson A.C."/>
        </authorList>
    </citation>
    <scope>NUCLEOTIDE SEQUENCE [LARGE SCALE GENOMIC DNA]</scope>
    <source>
        <strain evidence="1 2">ATCC BAA-788</strain>
    </source>
</reference>
<dbReference type="InterPro" id="IPR008554">
    <property type="entry name" value="Glutaredoxin-like"/>
</dbReference>
<name>A0A7X6KTF0_9CELL</name>
<dbReference type="Gene3D" id="3.40.30.10">
    <property type="entry name" value="Glutaredoxin"/>
    <property type="match status" value="1"/>
</dbReference>
<protein>
    <submittedName>
        <fullName evidence="1">Glutaredoxin family protein</fullName>
    </submittedName>
</protein>
<accession>A0A7X6KTF0</accession>
<proteinExistence type="predicted"/>
<dbReference type="SUPFAM" id="SSF52833">
    <property type="entry name" value="Thioredoxin-like"/>
    <property type="match status" value="1"/>
</dbReference>
<dbReference type="Proteomes" id="UP000581206">
    <property type="component" value="Unassembled WGS sequence"/>
</dbReference>
<dbReference type="EMBL" id="JAAXOX010000001">
    <property type="protein sequence ID" value="NKY21634.1"/>
    <property type="molecule type" value="Genomic_DNA"/>
</dbReference>
<evidence type="ECO:0000313" key="1">
    <source>
        <dbReference type="EMBL" id="NKY21634.1"/>
    </source>
</evidence>
<keyword evidence="2" id="KW-1185">Reference proteome</keyword>
<sequence length="82" mass="9093">MLYTRPDCHLCRAAREAVQEICGDDWLELDVDQPGVHTGDGRPAARAYGELVPVLEVDGRRAGYWYIDADLLVGALNRPITP</sequence>